<dbReference type="EMBL" id="CP021455">
    <property type="protein sequence ID" value="ARU03684.1"/>
    <property type="molecule type" value="Genomic_DNA"/>
</dbReference>
<evidence type="ECO:0000313" key="2">
    <source>
        <dbReference type="EMBL" id="ARU03684.1"/>
    </source>
</evidence>
<gene>
    <name evidence="2" type="ORF">CCO03_02370</name>
</gene>
<dbReference type="Proteomes" id="UP000196138">
    <property type="component" value="Chromosome"/>
</dbReference>
<reference evidence="2 3" key="1">
    <citation type="submission" date="2017-05" db="EMBL/GenBank/DDBJ databases">
        <authorList>
            <person name="Song R."/>
            <person name="Chenine A.L."/>
            <person name="Ruprecht R.M."/>
        </authorList>
    </citation>
    <scope>NUCLEOTIDE SEQUENCE [LARGE SCALE GENOMIC DNA]</scope>
    <source>
        <strain evidence="2 3">DSM 26136</strain>
    </source>
</reference>
<dbReference type="KEGG" id="cser:CCO03_02370"/>
<sequence>MPWPVPMGLRPFAWARACCAPKPHRWPCCRRWRCGIRDAEYGFIAVFHETGRAPYSIFYDADHAPFQPSPQELDMTIKTVVVAGVLAAAGVWGGAPYYTAHQIKQAVERGDAAALAKHVDFDRVRASLKRQLTEGVTRHLPEGARSGVIADLGGLLASRATDAALQALITPEGVTDLLAGRMVNPLDRPSADQGAPEPAPTRDADTPRPSAGYVGWDQFQVQLPAKGRNVNLMLTREGVLSWRLTDIELPDLL</sequence>
<keyword evidence="3" id="KW-1185">Reference proteome</keyword>
<dbReference type="Pfam" id="PF11159">
    <property type="entry name" value="DUF2939"/>
    <property type="match status" value="1"/>
</dbReference>
<proteinExistence type="predicted"/>
<evidence type="ECO:0000256" key="1">
    <source>
        <dbReference type="SAM" id="MobiDB-lite"/>
    </source>
</evidence>
<name>A0A1Y0EJ59_9BURK</name>
<evidence type="ECO:0000313" key="3">
    <source>
        <dbReference type="Proteomes" id="UP000196138"/>
    </source>
</evidence>
<evidence type="ECO:0008006" key="4">
    <source>
        <dbReference type="Google" id="ProtNLM"/>
    </source>
</evidence>
<dbReference type="InterPro" id="IPR021330">
    <property type="entry name" value="DUF2939"/>
</dbReference>
<dbReference type="AlphaFoldDB" id="A0A1Y0EJ59"/>
<protein>
    <recommendedName>
        <fullName evidence="4">DUF2939 domain-containing protein</fullName>
    </recommendedName>
</protein>
<organism evidence="2 3">
    <name type="scientific">Comamonas serinivorans</name>
    <dbReference type="NCBI Taxonomy" id="1082851"/>
    <lineage>
        <taxon>Bacteria</taxon>
        <taxon>Pseudomonadati</taxon>
        <taxon>Pseudomonadota</taxon>
        <taxon>Betaproteobacteria</taxon>
        <taxon>Burkholderiales</taxon>
        <taxon>Comamonadaceae</taxon>
        <taxon>Comamonas</taxon>
    </lineage>
</organism>
<accession>A0A1Y0EJ59</accession>
<feature type="region of interest" description="Disordered" evidence="1">
    <location>
        <begin position="185"/>
        <end position="213"/>
    </location>
</feature>